<dbReference type="RefSeq" id="WP_386101299.1">
    <property type="nucleotide sequence ID" value="NZ_JBHUOZ010000003.1"/>
</dbReference>
<dbReference type="InterPro" id="IPR037883">
    <property type="entry name" value="Knr4/Smi1-like_sf"/>
</dbReference>
<gene>
    <name evidence="2" type="ORF">ACFS6H_16300</name>
</gene>
<dbReference type="SUPFAM" id="SSF160631">
    <property type="entry name" value="SMI1/KNR4-like"/>
    <property type="match status" value="1"/>
</dbReference>
<sequence>MHSVPLYVIGQLQPVMKSQLEEWQAAGSVKFPADYTAFLLQYGLGSINELLMIDVPDPDYMALNFSDYLDFWELTETDKTELMKGLTVPTTIDGDILVLTNDDHTPFMLLPRHSGSIRRFPDFNTVIGDYINRYALGTDIYFDPYAGYAQEYISFIIDNKLDKKLFDKVHEALLANYRFDRTFNAAIQPKYILQSIGGWVYADAVGKSAIRVKYQQAFATEAAVVIDFIKSKIAALTS</sequence>
<dbReference type="InterPro" id="IPR018958">
    <property type="entry name" value="Knr4/Smi1-like_dom"/>
</dbReference>
<dbReference type="Proteomes" id="UP001597511">
    <property type="component" value="Unassembled WGS sequence"/>
</dbReference>
<name>A0ABW6A7E5_9BACT</name>
<proteinExistence type="predicted"/>
<evidence type="ECO:0000259" key="1">
    <source>
        <dbReference type="SMART" id="SM00860"/>
    </source>
</evidence>
<evidence type="ECO:0000313" key="2">
    <source>
        <dbReference type="EMBL" id="MFD2921289.1"/>
    </source>
</evidence>
<feature type="domain" description="Knr4/Smi1-like" evidence="1">
    <location>
        <begin position="14"/>
        <end position="133"/>
    </location>
</feature>
<dbReference type="Pfam" id="PF09346">
    <property type="entry name" value="SMI1_KNR4"/>
    <property type="match status" value="1"/>
</dbReference>
<keyword evidence="3" id="KW-1185">Reference proteome</keyword>
<evidence type="ECO:0000313" key="3">
    <source>
        <dbReference type="Proteomes" id="UP001597511"/>
    </source>
</evidence>
<comment type="caution">
    <text evidence="2">The sequence shown here is derived from an EMBL/GenBank/DDBJ whole genome shotgun (WGS) entry which is preliminary data.</text>
</comment>
<accession>A0ABW6A7E5</accession>
<dbReference type="SMART" id="SM00860">
    <property type="entry name" value="SMI1_KNR4"/>
    <property type="match status" value="1"/>
</dbReference>
<protein>
    <submittedName>
        <fullName evidence="2">SMI1/KNR4 family protein</fullName>
    </submittedName>
</protein>
<reference evidence="3" key="1">
    <citation type="journal article" date="2019" name="Int. J. Syst. Evol. Microbiol.">
        <title>The Global Catalogue of Microorganisms (GCM) 10K type strain sequencing project: providing services to taxonomists for standard genome sequencing and annotation.</title>
        <authorList>
            <consortium name="The Broad Institute Genomics Platform"/>
            <consortium name="The Broad Institute Genome Sequencing Center for Infectious Disease"/>
            <person name="Wu L."/>
            <person name="Ma J."/>
        </authorList>
    </citation>
    <scope>NUCLEOTIDE SEQUENCE [LARGE SCALE GENOMIC DNA]</scope>
    <source>
        <strain evidence="3">KCTC 23299</strain>
    </source>
</reference>
<dbReference type="Gene3D" id="3.40.1580.10">
    <property type="entry name" value="SMI1/KNR4-like"/>
    <property type="match status" value="1"/>
</dbReference>
<dbReference type="EMBL" id="JBHUOZ010000003">
    <property type="protein sequence ID" value="MFD2921289.1"/>
    <property type="molecule type" value="Genomic_DNA"/>
</dbReference>
<organism evidence="2 3">
    <name type="scientific">Terrimonas rubra</name>
    <dbReference type="NCBI Taxonomy" id="1035890"/>
    <lineage>
        <taxon>Bacteria</taxon>
        <taxon>Pseudomonadati</taxon>
        <taxon>Bacteroidota</taxon>
        <taxon>Chitinophagia</taxon>
        <taxon>Chitinophagales</taxon>
        <taxon>Chitinophagaceae</taxon>
        <taxon>Terrimonas</taxon>
    </lineage>
</organism>